<dbReference type="HOGENOM" id="CLU_744413_0_0_1"/>
<keyword evidence="2" id="KW-1185">Reference proteome</keyword>
<dbReference type="AlphaFoldDB" id="E3MZE4"/>
<proteinExistence type="predicted"/>
<evidence type="ECO:0000313" key="2">
    <source>
        <dbReference type="Proteomes" id="UP000008281"/>
    </source>
</evidence>
<reference evidence="1" key="1">
    <citation type="submission" date="2007-07" db="EMBL/GenBank/DDBJ databases">
        <title>PCAP assembly of the Caenorhabditis remanei genome.</title>
        <authorList>
            <consortium name="The Caenorhabditis remanei Sequencing Consortium"/>
            <person name="Wilson R.K."/>
        </authorList>
    </citation>
    <scope>NUCLEOTIDE SEQUENCE [LARGE SCALE GENOMIC DNA]</scope>
    <source>
        <strain evidence="1">PB4641</strain>
    </source>
</reference>
<dbReference type="Proteomes" id="UP000008281">
    <property type="component" value="Unassembled WGS sequence"/>
</dbReference>
<gene>
    <name evidence="1" type="ORF">CRE_05941</name>
</gene>
<protein>
    <submittedName>
        <fullName evidence="1">Uncharacterized protein</fullName>
    </submittedName>
</protein>
<dbReference type="EMBL" id="DS268500">
    <property type="protein sequence ID" value="EFP12925.1"/>
    <property type="molecule type" value="Genomic_DNA"/>
</dbReference>
<dbReference type="OrthoDB" id="5908472at2759"/>
<organism evidence="2">
    <name type="scientific">Caenorhabditis remanei</name>
    <name type="common">Caenorhabditis vulgaris</name>
    <dbReference type="NCBI Taxonomy" id="31234"/>
    <lineage>
        <taxon>Eukaryota</taxon>
        <taxon>Metazoa</taxon>
        <taxon>Ecdysozoa</taxon>
        <taxon>Nematoda</taxon>
        <taxon>Chromadorea</taxon>
        <taxon>Rhabditida</taxon>
        <taxon>Rhabditina</taxon>
        <taxon>Rhabditomorpha</taxon>
        <taxon>Rhabditoidea</taxon>
        <taxon>Rhabditidae</taxon>
        <taxon>Peloderinae</taxon>
        <taxon>Caenorhabditis</taxon>
    </lineage>
</organism>
<sequence length="405" mass="47227">MRSEIHNKYCNMTVHNGSNIMDLCILFTSKMADLSEWTDEQKEIHRRLVNTPSLAGLYSISRNQRKSLSLLSSIKNLVLREVEYENGSNIAGPMKKHITVGDFRLLSHDFEGGFGTTPEMFQRLLEYRLVELYRDQVDVNKDETLCFNLNTCGINQRCKAPYSDIEAGFEEVFNFVETPDIFTKKYLIFPTLDGTAAYCTLVINPIGAIKQKEENEKCLMVHIGFDKKRNLTAYKNRVAPQIEKLMELFMGLYSEEKGYLELQTSQIFKDVVRANDPAHRNNRPYQLIHLVDKLLNSYPISDYNHIIEQVQKDYTNGEIVKKTREDFMISIRAQITFGEDKAALFLMRQAEQTAYDFRNSTAAQKRTHHKETAIENEFDKLRRRRIEMIREDRTNITDPLRLEVF</sequence>
<evidence type="ECO:0000313" key="1">
    <source>
        <dbReference type="EMBL" id="EFP12925.1"/>
    </source>
</evidence>
<accession>E3MZE4</accession>
<name>E3MZE4_CAERE</name>